<dbReference type="InterPro" id="IPR051401">
    <property type="entry name" value="GtrA_CellWall_Glycosyl"/>
</dbReference>
<feature type="transmembrane region" description="Helical" evidence="6">
    <location>
        <begin position="74"/>
        <end position="97"/>
    </location>
</feature>
<evidence type="ECO:0000256" key="4">
    <source>
        <dbReference type="ARBA" id="ARBA00022989"/>
    </source>
</evidence>
<keyword evidence="3 6" id="KW-0812">Transmembrane</keyword>
<dbReference type="OrthoDB" id="9807815at2"/>
<evidence type="ECO:0000313" key="9">
    <source>
        <dbReference type="Proteomes" id="UP000245166"/>
    </source>
</evidence>
<keyword evidence="5 6" id="KW-0472">Membrane</keyword>
<evidence type="ECO:0000256" key="2">
    <source>
        <dbReference type="ARBA" id="ARBA00009399"/>
    </source>
</evidence>
<dbReference type="InterPro" id="IPR007267">
    <property type="entry name" value="GtrA_DPMS_TM"/>
</dbReference>
<evidence type="ECO:0000256" key="6">
    <source>
        <dbReference type="SAM" id="Phobius"/>
    </source>
</evidence>
<feature type="transmembrane region" description="Helical" evidence="6">
    <location>
        <begin position="12"/>
        <end position="33"/>
    </location>
</feature>
<dbReference type="EMBL" id="PYHR01000002">
    <property type="protein sequence ID" value="PWD52437.1"/>
    <property type="molecule type" value="Genomic_DNA"/>
</dbReference>
<sequence length="140" mass="15035">MPPRLVELLRFGAVGGLAFVVDLGIYNLLRLTIAEDKPIGAKVASVAVATLVAWLGNRYWTFAGRRRSSAPGELLAFVVANVLGLLIAAACLFVSHYVLGFTSTLADNIAGNGIGLVLGTLFRYVVYRRFVFNHADPAAR</sequence>
<evidence type="ECO:0000256" key="1">
    <source>
        <dbReference type="ARBA" id="ARBA00004141"/>
    </source>
</evidence>
<accession>A0A2U1ZZM9</accession>
<dbReference type="Proteomes" id="UP000245166">
    <property type="component" value="Unassembled WGS sequence"/>
</dbReference>
<evidence type="ECO:0000259" key="7">
    <source>
        <dbReference type="Pfam" id="PF04138"/>
    </source>
</evidence>
<keyword evidence="9" id="KW-1185">Reference proteome</keyword>
<dbReference type="GO" id="GO:0000271">
    <property type="term" value="P:polysaccharide biosynthetic process"/>
    <property type="evidence" value="ECO:0007669"/>
    <property type="project" value="InterPro"/>
</dbReference>
<comment type="subcellular location">
    <subcellularLocation>
        <location evidence="1">Membrane</location>
        <topology evidence="1">Multi-pass membrane protein</topology>
    </subcellularLocation>
</comment>
<proteinExistence type="inferred from homology"/>
<evidence type="ECO:0000256" key="5">
    <source>
        <dbReference type="ARBA" id="ARBA00023136"/>
    </source>
</evidence>
<comment type="similarity">
    <text evidence="2">Belongs to the GtrA family.</text>
</comment>
<feature type="transmembrane region" description="Helical" evidence="6">
    <location>
        <begin position="39"/>
        <end position="62"/>
    </location>
</feature>
<organism evidence="8 9">
    <name type="scientific">Serinibacter arcticus</name>
    <dbReference type="NCBI Taxonomy" id="1655435"/>
    <lineage>
        <taxon>Bacteria</taxon>
        <taxon>Bacillati</taxon>
        <taxon>Actinomycetota</taxon>
        <taxon>Actinomycetes</taxon>
        <taxon>Micrococcales</taxon>
        <taxon>Beutenbergiaceae</taxon>
        <taxon>Serinibacter</taxon>
    </lineage>
</organism>
<name>A0A2U1ZZM9_9MICO</name>
<feature type="domain" description="GtrA/DPMS transmembrane" evidence="7">
    <location>
        <begin position="10"/>
        <end position="132"/>
    </location>
</feature>
<dbReference type="PANTHER" id="PTHR38459">
    <property type="entry name" value="PROPHAGE BACTOPRENOL-LINKED GLUCOSE TRANSLOCASE HOMOLOG"/>
    <property type="match status" value="1"/>
</dbReference>
<dbReference type="PANTHER" id="PTHR38459:SF1">
    <property type="entry name" value="PROPHAGE BACTOPRENOL-LINKED GLUCOSE TRANSLOCASE HOMOLOG"/>
    <property type="match status" value="1"/>
</dbReference>
<comment type="caution">
    <text evidence="8">The sequence shown here is derived from an EMBL/GenBank/DDBJ whole genome shotgun (WGS) entry which is preliminary data.</text>
</comment>
<evidence type="ECO:0000256" key="3">
    <source>
        <dbReference type="ARBA" id="ARBA00022692"/>
    </source>
</evidence>
<dbReference type="AlphaFoldDB" id="A0A2U1ZZM9"/>
<keyword evidence="4 6" id="KW-1133">Transmembrane helix</keyword>
<gene>
    <name evidence="8" type="ORF">C8046_07450</name>
</gene>
<feature type="transmembrane region" description="Helical" evidence="6">
    <location>
        <begin position="109"/>
        <end position="126"/>
    </location>
</feature>
<evidence type="ECO:0000313" key="8">
    <source>
        <dbReference type="EMBL" id="PWD52437.1"/>
    </source>
</evidence>
<dbReference type="Pfam" id="PF04138">
    <property type="entry name" value="GtrA_DPMS_TM"/>
    <property type="match status" value="1"/>
</dbReference>
<dbReference type="GO" id="GO:0005886">
    <property type="term" value="C:plasma membrane"/>
    <property type="evidence" value="ECO:0007669"/>
    <property type="project" value="TreeGrafter"/>
</dbReference>
<protein>
    <submittedName>
        <fullName evidence="8">GtrA family protein</fullName>
    </submittedName>
</protein>
<reference evidence="8 9" key="1">
    <citation type="submission" date="2018-03" db="EMBL/GenBank/DDBJ databases">
        <title>Genome assembly of novel Miniimonas species PCH200.</title>
        <authorList>
            <person name="Thakur V."/>
            <person name="Kumar V."/>
            <person name="Singh D."/>
        </authorList>
    </citation>
    <scope>NUCLEOTIDE SEQUENCE [LARGE SCALE GENOMIC DNA]</scope>
    <source>
        <strain evidence="8 9">PCH200</strain>
    </source>
</reference>